<dbReference type="Proteomes" id="UP001152795">
    <property type="component" value="Unassembled WGS sequence"/>
</dbReference>
<dbReference type="AlphaFoldDB" id="A0A7D9JB68"/>
<feature type="region of interest" description="Disordered" evidence="1">
    <location>
        <begin position="156"/>
        <end position="193"/>
    </location>
</feature>
<dbReference type="EMBL" id="CACRXK020013804">
    <property type="protein sequence ID" value="CAB4025752.1"/>
    <property type="molecule type" value="Genomic_DNA"/>
</dbReference>
<accession>A0A7D9JB68</accession>
<feature type="compositionally biased region" description="Polar residues" evidence="1">
    <location>
        <begin position="172"/>
        <end position="188"/>
    </location>
</feature>
<gene>
    <name evidence="2" type="ORF">PACLA_8A010399</name>
</gene>
<organism evidence="2 3">
    <name type="scientific">Paramuricea clavata</name>
    <name type="common">Red gorgonian</name>
    <name type="synonym">Violescent sea-whip</name>
    <dbReference type="NCBI Taxonomy" id="317549"/>
    <lineage>
        <taxon>Eukaryota</taxon>
        <taxon>Metazoa</taxon>
        <taxon>Cnidaria</taxon>
        <taxon>Anthozoa</taxon>
        <taxon>Octocorallia</taxon>
        <taxon>Malacalcyonacea</taxon>
        <taxon>Plexauridae</taxon>
        <taxon>Paramuricea</taxon>
    </lineage>
</organism>
<proteinExistence type="predicted"/>
<evidence type="ECO:0000313" key="2">
    <source>
        <dbReference type="EMBL" id="CAB4025752.1"/>
    </source>
</evidence>
<protein>
    <submittedName>
        <fullName evidence="2">Uncharacterized protein</fullName>
    </submittedName>
</protein>
<evidence type="ECO:0000313" key="3">
    <source>
        <dbReference type="Proteomes" id="UP001152795"/>
    </source>
</evidence>
<name>A0A7D9JB68_PARCT</name>
<feature type="compositionally biased region" description="Acidic residues" evidence="1">
    <location>
        <begin position="160"/>
        <end position="170"/>
    </location>
</feature>
<comment type="caution">
    <text evidence="2">The sequence shown here is derived from an EMBL/GenBank/DDBJ whole genome shotgun (WGS) entry which is preliminary data.</text>
</comment>
<dbReference type="OrthoDB" id="6627680at2759"/>
<evidence type="ECO:0000256" key="1">
    <source>
        <dbReference type="SAM" id="MobiDB-lite"/>
    </source>
</evidence>
<reference evidence="2" key="1">
    <citation type="submission" date="2020-04" db="EMBL/GenBank/DDBJ databases">
        <authorList>
            <person name="Alioto T."/>
            <person name="Alioto T."/>
            <person name="Gomez Garrido J."/>
        </authorList>
    </citation>
    <scope>NUCLEOTIDE SEQUENCE</scope>
    <source>
        <strain evidence="2">A484AB</strain>
    </source>
</reference>
<keyword evidence="3" id="KW-1185">Reference proteome</keyword>
<sequence>MITLNSLNFCTSEFSSKSSNLVQPSPQPQTLVIGATDYREQHVSSGVVQENAVAYVAGYLLKKCFNIHDCSTCKETLESANLDNSSKLFCYFKNYKEDNSSGGLHMPPQCFLDYILRLEDSFVKNFSVYTKSTTVGADRYHVDDVLDIVDGSDREFSELSSDDELDDESSYPDRSNGNTQSKSGSDDFNLSDDEPLASLANQQDAAVESGYKFNNRRAFIPPSDLEFVDVAAEPEPIDNTPYGYFKSFVTDDMFEHIALESNKYGHQKNGEPTNHCKGT</sequence>